<feature type="compositionally biased region" description="Polar residues" evidence="1">
    <location>
        <begin position="11"/>
        <end position="34"/>
    </location>
</feature>
<feature type="region of interest" description="Disordered" evidence="1">
    <location>
        <begin position="453"/>
        <end position="474"/>
    </location>
</feature>
<feature type="compositionally biased region" description="Acidic residues" evidence="1">
    <location>
        <begin position="396"/>
        <end position="421"/>
    </location>
</feature>
<reference evidence="2" key="1">
    <citation type="journal article" date="2020" name="Fungal Divers.">
        <title>Resolving the Mortierellaceae phylogeny through synthesis of multi-gene phylogenetics and phylogenomics.</title>
        <authorList>
            <person name="Vandepol N."/>
            <person name="Liber J."/>
            <person name="Desiro A."/>
            <person name="Na H."/>
            <person name="Kennedy M."/>
            <person name="Barry K."/>
            <person name="Grigoriev I.V."/>
            <person name="Miller A.N."/>
            <person name="O'Donnell K."/>
            <person name="Stajich J.E."/>
            <person name="Bonito G."/>
        </authorList>
    </citation>
    <scope>NUCLEOTIDE SEQUENCE</scope>
    <source>
        <strain evidence="2">CK1249</strain>
    </source>
</reference>
<name>A0A9P6JHY0_MORAP</name>
<evidence type="ECO:0000256" key="1">
    <source>
        <dbReference type="SAM" id="MobiDB-lite"/>
    </source>
</evidence>
<dbReference type="EMBL" id="JAAAHY010000025">
    <property type="protein sequence ID" value="KAF9968349.1"/>
    <property type="molecule type" value="Genomic_DNA"/>
</dbReference>
<organism evidence="2 3">
    <name type="scientific">Mortierella alpina</name>
    <name type="common">Oleaginous fungus</name>
    <name type="synonym">Mortierella renispora</name>
    <dbReference type="NCBI Taxonomy" id="64518"/>
    <lineage>
        <taxon>Eukaryota</taxon>
        <taxon>Fungi</taxon>
        <taxon>Fungi incertae sedis</taxon>
        <taxon>Mucoromycota</taxon>
        <taxon>Mortierellomycotina</taxon>
        <taxon>Mortierellomycetes</taxon>
        <taxon>Mortierellales</taxon>
        <taxon>Mortierellaceae</taxon>
        <taxon>Mortierella</taxon>
    </lineage>
</organism>
<keyword evidence="3" id="KW-1185">Reference proteome</keyword>
<feature type="compositionally biased region" description="Polar residues" evidence="1">
    <location>
        <begin position="378"/>
        <end position="391"/>
    </location>
</feature>
<comment type="caution">
    <text evidence="2">The sequence shown here is derived from an EMBL/GenBank/DDBJ whole genome shotgun (WGS) entry which is preliminary data.</text>
</comment>
<evidence type="ECO:0000313" key="2">
    <source>
        <dbReference type="EMBL" id="KAF9968349.1"/>
    </source>
</evidence>
<feature type="region of interest" description="Disordered" evidence="1">
    <location>
        <begin position="1"/>
        <end position="78"/>
    </location>
</feature>
<feature type="compositionally biased region" description="Low complexity" evidence="1">
    <location>
        <begin position="108"/>
        <end position="119"/>
    </location>
</feature>
<dbReference type="Proteomes" id="UP000738359">
    <property type="component" value="Unassembled WGS sequence"/>
</dbReference>
<feature type="region of interest" description="Disordered" evidence="1">
    <location>
        <begin position="94"/>
        <end position="176"/>
    </location>
</feature>
<protein>
    <submittedName>
        <fullName evidence="2">Uncharacterized protein</fullName>
    </submittedName>
</protein>
<gene>
    <name evidence="2" type="ORF">BGZ70_004747</name>
</gene>
<feature type="compositionally biased region" description="Basic and acidic residues" evidence="1">
    <location>
        <begin position="61"/>
        <end position="71"/>
    </location>
</feature>
<dbReference type="OrthoDB" id="2449601at2759"/>
<sequence>MLVNNRRNEVYNANTDAGTSGSLMSRLRQSQRQGRVQEDLGHRRSDPDNPFTVRQTPARHPVLESRFRSPDMDSPPGVAAWPAPAIRLFPRGAAWDRDSSSPTLGIVQRQQQQQQQQQRGTTSSSYRYHDLHSASGAVSDDLYEETPSSLPMKRKYALSPAQDSDSDEEQDDRDNSAGNSVLQRLINAGHRPQHEQQQQQQETPSVQADTTGLRIVFHAPSSTTAGPTTPEGFSLFGGQPPRIPDLPGPGQRLLPEVGTFADTPTARLRNLSRLSNNDEDDEPDSLWTSAGRRAVMRLKYGLSEEDVDEDVAEGAAGTQAVRTGEQVVASGSGSGSRANISSRSDHSTAGGSFWVGKQGFQVPSQNQQPRRDVHGRQRPSQQRGTEMSSQERLAFQEEDLGSEFAPADDYEPQQFSDEDVNAESSDARGPRMRPSQPRGSVVNARVMKSPLKKDSALGEKVAAMRSDSQEISPEARMLRALEAELERAMIDHQGKEGAEDTIFDEETPFDRALDLSTDVLLRDLSHEHEQPLTSPDELELRSWMFDEGQIGRPQRVGRFGSSHRFENIKTSK</sequence>
<accession>A0A9P6JHY0</accession>
<evidence type="ECO:0000313" key="3">
    <source>
        <dbReference type="Proteomes" id="UP000738359"/>
    </source>
</evidence>
<proteinExistence type="predicted"/>
<feature type="compositionally biased region" description="Low complexity" evidence="1">
    <location>
        <begin position="329"/>
        <end position="342"/>
    </location>
</feature>
<feature type="compositionally biased region" description="Basic and acidic residues" evidence="1">
    <location>
        <begin position="35"/>
        <end position="47"/>
    </location>
</feature>
<feature type="region of interest" description="Disordered" evidence="1">
    <location>
        <begin position="305"/>
        <end position="441"/>
    </location>
</feature>
<dbReference type="AlphaFoldDB" id="A0A9P6JHY0"/>